<reference evidence="7 8" key="1">
    <citation type="submission" date="2020-04" db="EMBL/GenBank/DDBJ databases">
        <title>Genome sequence of Streptomyces galbus strain I339.</title>
        <authorList>
            <person name="Silva E.A.N."/>
            <person name="Merces M."/>
            <person name="Castelo Branco A.P.O.T."/>
            <person name="Vasconcelos P.C."/>
            <person name="Costa N.P."/>
            <person name="Marinho G.C.S."/>
            <person name="Oliveira C.J.B."/>
            <person name="Araujo D."/>
            <person name="Rodrigues Junior V.S."/>
            <person name="Almeida R."/>
            <person name="Silva Filho U.R."/>
            <person name="Andrade A.S.A."/>
            <person name="Cibulski S.P."/>
        </authorList>
    </citation>
    <scope>NUCLEOTIDE SEQUENCE [LARGE SCALE GENOMIC DNA]</scope>
    <source>
        <strain evidence="7 8">I339</strain>
    </source>
</reference>
<keyword evidence="2" id="KW-0328">Glycosyltransferase</keyword>
<name>A0ABX1IP09_STRGB</name>
<evidence type="ECO:0000256" key="2">
    <source>
        <dbReference type="ARBA" id="ARBA00022676"/>
    </source>
</evidence>
<feature type="domain" description="Glycosyl transferase family 1" evidence="5">
    <location>
        <begin position="179"/>
        <end position="318"/>
    </location>
</feature>
<evidence type="ECO:0000256" key="3">
    <source>
        <dbReference type="ARBA" id="ARBA00022679"/>
    </source>
</evidence>
<keyword evidence="8" id="KW-1185">Reference proteome</keyword>
<dbReference type="Proteomes" id="UP000744032">
    <property type="component" value="Unassembled WGS sequence"/>
</dbReference>
<protein>
    <recommendedName>
        <fullName evidence="1">D-inositol 3-phosphate glycosyltransferase</fullName>
    </recommendedName>
</protein>
<feature type="domain" description="Glycosyltransferase subfamily 4-like N-terminal" evidence="6">
    <location>
        <begin position="12"/>
        <end position="171"/>
    </location>
</feature>
<accession>A0ABX1IP09</accession>
<evidence type="ECO:0000256" key="1">
    <source>
        <dbReference type="ARBA" id="ARBA00021292"/>
    </source>
</evidence>
<gene>
    <name evidence="7" type="ORF">HF200_22110</name>
</gene>
<comment type="caution">
    <text evidence="7">The sequence shown here is derived from an EMBL/GenBank/DDBJ whole genome shotgun (WGS) entry which is preliminary data.</text>
</comment>
<dbReference type="Gene3D" id="3.40.50.2000">
    <property type="entry name" value="Glycogen Phosphorylase B"/>
    <property type="match status" value="2"/>
</dbReference>
<dbReference type="PANTHER" id="PTHR12526:SF635">
    <property type="entry name" value="GLYCOSYL TRANSFERASE GROUP 1"/>
    <property type="match status" value="1"/>
</dbReference>
<sequence>MKALHVITGLGVGGAEQQLRLLLRHLPVDCDVVTLTHPGAVADGLTADGVRVTHLGMAGNRDLAALPRLARLVRSGRYDLVHTHLYRACLYGRLAARLAGVRAVVATEHSLGDSQMEGRPLTRGVRALYLAGERLGRATVAVSPTVAARLTRWGVPASRVEVVPNGIDLARFRFDPAARERTRQRLGLPEGAFVVGGIGRLAAGKRFDVLVRALARLPEDHWLVLVGGGPEENVLRRTAHDAGVADRVLFTGERPGLPDGGPGPDLPSLVSAMDLLASPSAEEAFGLAVVEGLAAGLPVLYTSCPAVEDLPPHAAPGARRVTGGPDAFARARVPATAYVVAVPTEKSDPASALGLAQAYGRVATQPAVLGDAQVWAGVPAATLQRDVQTATSPAAPTVAAPANSDRADAAAAMANAVSRALTQYAAHTQSATNVRLQQFARAVEPSGPSSASPAVTGLVGASAGGLLGGLVLLVRPRRAREEESGRPAAVPGPAVAADAHGAL</sequence>
<evidence type="ECO:0000259" key="6">
    <source>
        <dbReference type="Pfam" id="PF13439"/>
    </source>
</evidence>
<dbReference type="SUPFAM" id="SSF53756">
    <property type="entry name" value="UDP-Glycosyltransferase/glycogen phosphorylase"/>
    <property type="match status" value="1"/>
</dbReference>
<feature type="compositionally biased region" description="Low complexity" evidence="4">
    <location>
        <begin position="487"/>
        <end position="503"/>
    </location>
</feature>
<dbReference type="InterPro" id="IPR001296">
    <property type="entry name" value="Glyco_trans_1"/>
</dbReference>
<proteinExistence type="predicted"/>
<evidence type="ECO:0000256" key="4">
    <source>
        <dbReference type="SAM" id="MobiDB-lite"/>
    </source>
</evidence>
<feature type="region of interest" description="Disordered" evidence="4">
    <location>
        <begin position="482"/>
        <end position="503"/>
    </location>
</feature>
<dbReference type="Pfam" id="PF00534">
    <property type="entry name" value="Glycos_transf_1"/>
    <property type="match status" value="1"/>
</dbReference>
<dbReference type="EMBL" id="JAAXMD010000230">
    <property type="protein sequence ID" value="NKQ27045.1"/>
    <property type="molecule type" value="Genomic_DNA"/>
</dbReference>
<dbReference type="PANTHER" id="PTHR12526">
    <property type="entry name" value="GLYCOSYLTRANSFERASE"/>
    <property type="match status" value="1"/>
</dbReference>
<dbReference type="Pfam" id="PF13439">
    <property type="entry name" value="Glyco_transf_4"/>
    <property type="match status" value="1"/>
</dbReference>
<organism evidence="7 8">
    <name type="scientific">Streptomyces galbus</name>
    <dbReference type="NCBI Taxonomy" id="33898"/>
    <lineage>
        <taxon>Bacteria</taxon>
        <taxon>Bacillati</taxon>
        <taxon>Actinomycetota</taxon>
        <taxon>Actinomycetes</taxon>
        <taxon>Kitasatosporales</taxon>
        <taxon>Streptomycetaceae</taxon>
        <taxon>Streptomyces</taxon>
    </lineage>
</organism>
<evidence type="ECO:0000259" key="5">
    <source>
        <dbReference type="Pfam" id="PF00534"/>
    </source>
</evidence>
<dbReference type="InterPro" id="IPR028098">
    <property type="entry name" value="Glyco_trans_4-like_N"/>
</dbReference>
<evidence type="ECO:0000313" key="8">
    <source>
        <dbReference type="Proteomes" id="UP000744032"/>
    </source>
</evidence>
<evidence type="ECO:0000313" key="7">
    <source>
        <dbReference type="EMBL" id="NKQ27045.1"/>
    </source>
</evidence>
<keyword evidence="3" id="KW-0808">Transferase</keyword>